<protein>
    <submittedName>
        <fullName evidence="1">Uncharacterized protein</fullName>
    </submittedName>
</protein>
<reference evidence="1 2" key="1">
    <citation type="journal article" date="2018" name="G3 (Bethesda)">
        <title>Phylogenetic and Phylogenomic Definition of Rhizopus Species.</title>
        <authorList>
            <person name="Gryganskyi A.P."/>
            <person name="Golan J."/>
            <person name="Dolatabadi S."/>
            <person name="Mondo S."/>
            <person name="Robb S."/>
            <person name="Idnurm A."/>
            <person name="Muszewska A."/>
            <person name="Steczkiewicz K."/>
            <person name="Masonjones S."/>
            <person name="Liao H.L."/>
            <person name="Gajdeczka M.T."/>
            <person name="Anike F."/>
            <person name="Vuek A."/>
            <person name="Anishchenko I.M."/>
            <person name="Voigt K."/>
            <person name="de Hoog G.S."/>
            <person name="Smith M.E."/>
            <person name="Heitman J."/>
            <person name="Vilgalys R."/>
            <person name="Stajich J.E."/>
        </authorList>
    </citation>
    <scope>NUCLEOTIDE SEQUENCE [LARGE SCALE GENOMIC DNA]</scope>
    <source>
        <strain evidence="1 2">LSU 92-RS-03</strain>
    </source>
</reference>
<gene>
    <name evidence="1" type="ORF">CU098_006368</name>
</gene>
<sequence length="176" mass="19751">MNSIVESQLSMNHISIFALESFTSDSTAIQPAARSQPAPVRRRTTTARQMEAIYRRFQTIAELHGHTYLYLPSFYRRLTLSLRVKLHKLKINNAQVLDVHYPDSQVLALLLYTDYIAHVTTAFAAAKIQPYKEAAPKNTHDTNPASDSEDATMDDILDTFLAPSPSPATTNQESSR</sequence>
<keyword evidence="2" id="KW-1185">Reference proteome</keyword>
<dbReference type="Proteomes" id="UP000253551">
    <property type="component" value="Unassembled WGS sequence"/>
</dbReference>
<comment type="caution">
    <text evidence="1">The sequence shown here is derived from an EMBL/GenBank/DDBJ whole genome shotgun (WGS) entry which is preliminary data.</text>
</comment>
<dbReference type="OrthoDB" id="2281765at2759"/>
<evidence type="ECO:0000313" key="2">
    <source>
        <dbReference type="Proteomes" id="UP000253551"/>
    </source>
</evidence>
<evidence type="ECO:0000313" key="1">
    <source>
        <dbReference type="EMBL" id="RCH83937.1"/>
    </source>
</evidence>
<name>A0A367J1X0_RHIST</name>
<dbReference type="AlphaFoldDB" id="A0A367J1X0"/>
<proteinExistence type="predicted"/>
<dbReference type="STRING" id="4846.A0A367J1X0"/>
<organism evidence="1 2">
    <name type="scientific">Rhizopus stolonifer</name>
    <name type="common">Rhizopus nigricans</name>
    <dbReference type="NCBI Taxonomy" id="4846"/>
    <lineage>
        <taxon>Eukaryota</taxon>
        <taxon>Fungi</taxon>
        <taxon>Fungi incertae sedis</taxon>
        <taxon>Mucoromycota</taxon>
        <taxon>Mucoromycotina</taxon>
        <taxon>Mucoromycetes</taxon>
        <taxon>Mucorales</taxon>
        <taxon>Mucorineae</taxon>
        <taxon>Rhizopodaceae</taxon>
        <taxon>Rhizopus</taxon>
    </lineage>
</organism>
<accession>A0A367J1X0</accession>
<dbReference type="EMBL" id="PJQM01004592">
    <property type="protein sequence ID" value="RCH83937.1"/>
    <property type="molecule type" value="Genomic_DNA"/>
</dbReference>